<gene>
    <name evidence="1" type="ORF">MGLY_16360</name>
</gene>
<protein>
    <recommendedName>
        <fullName evidence="3">NurA domain-containing protein</fullName>
    </recommendedName>
</protein>
<dbReference type="OrthoDB" id="1791270at2"/>
<dbReference type="EMBL" id="CP046244">
    <property type="protein sequence ID" value="QGP92265.1"/>
    <property type="molecule type" value="Genomic_DNA"/>
</dbReference>
<organism evidence="1 2">
    <name type="scientific">Neomoorella glycerini</name>
    <dbReference type="NCBI Taxonomy" id="55779"/>
    <lineage>
        <taxon>Bacteria</taxon>
        <taxon>Bacillati</taxon>
        <taxon>Bacillota</taxon>
        <taxon>Clostridia</taxon>
        <taxon>Neomoorellales</taxon>
        <taxon>Neomoorellaceae</taxon>
        <taxon>Neomoorella</taxon>
    </lineage>
</organism>
<dbReference type="InterPro" id="IPR012337">
    <property type="entry name" value="RNaseH-like_sf"/>
</dbReference>
<name>A0A6I5ZRN7_9FIRM</name>
<evidence type="ECO:0008006" key="3">
    <source>
        <dbReference type="Google" id="ProtNLM"/>
    </source>
</evidence>
<evidence type="ECO:0000313" key="1">
    <source>
        <dbReference type="EMBL" id="QGP92265.1"/>
    </source>
</evidence>
<evidence type="ECO:0000313" key="2">
    <source>
        <dbReference type="Proteomes" id="UP000425916"/>
    </source>
</evidence>
<dbReference type="Proteomes" id="UP000425916">
    <property type="component" value="Chromosome"/>
</dbReference>
<keyword evidence="2" id="KW-1185">Reference proteome</keyword>
<reference evidence="1 2" key="1">
    <citation type="submission" date="2019-11" db="EMBL/GenBank/DDBJ databases">
        <title>Genome sequence of Moorella glycerini DSM11254.</title>
        <authorList>
            <person name="Poehlein A."/>
            <person name="Boeer T."/>
            <person name="Daniel R."/>
        </authorList>
    </citation>
    <scope>NUCLEOTIDE SEQUENCE [LARGE SCALE GENOMIC DNA]</scope>
    <source>
        <strain evidence="1 2">DSM 11254</strain>
    </source>
</reference>
<accession>A0A6I5ZRN7</accession>
<proteinExistence type="predicted"/>
<sequence>MPNPLRELAPILEVLAENIDVLPAAGKAVEDYLHPDPEELEDVLINNEVGEVTAFAEVPEPKLTNLYRPTPPIFRHQKPFYRYFIDGSIRTYFLATGIEGTRSFPIELAQVGAAVVERNYDGNVKVLASNHKVLLLIPKGAQGVSDAVWQQLEKIKTADGLIEIHNVDKKHALNKSEEGEGDLRNKAGAKARHRMHELEIELIKATEGLRNESNWLILDGAVKLDDFVNSPYLIGVAKSFRKDPQFYFGRKHGRNQERHDVTAILAGLPHAHRTVAFSAYGGKVAFWYVRLREQRELDYPLMGVVKVELPRPHKTPVDAELADLISGALVAERNVAPYGRDRRWHCHLYPIFIAEQVIKSRFFSQDVLLGAIRWPRR</sequence>
<dbReference type="SUPFAM" id="SSF53098">
    <property type="entry name" value="Ribonuclease H-like"/>
    <property type="match status" value="1"/>
</dbReference>
<dbReference type="RefSeq" id="WP_156272931.1">
    <property type="nucleotide sequence ID" value="NZ_CP046244.1"/>
</dbReference>
<dbReference type="AlphaFoldDB" id="A0A6I5ZRN7"/>